<dbReference type="Proteomes" id="UP001164819">
    <property type="component" value="Chromosome"/>
</dbReference>
<evidence type="ECO:0000313" key="2">
    <source>
        <dbReference type="EMBL" id="WAV97960.1"/>
    </source>
</evidence>
<accession>A0A9E9NSE9</accession>
<evidence type="ECO:0000313" key="3">
    <source>
        <dbReference type="Proteomes" id="UP001164794"/>
    </source>
</evidence>
<reference evidence="2" key="1">
    <citation type="journal article" date="2022" name="Front. Microbiol.">
        <title>New perspectives on an old grouping: The genomic and phenotypic variability of Oxalobacter formigenes and the implications for calcium oxalate stone prevention.</title>
        <authorList>
            <person name="Chmiel J.A."/>
            <person name="Carr C."/>
            <person name="Stuivenberg G.A."/>
            <person name="Venema R."/>
            <person name="Chanyi R.M."/>
            <person name="Al K.F."/>
            <person name="Giguere D."/>
            <person name="Say H."/>
            <person name="Akouris P.P."/>
            <person name="Dominguez Romero S.A."/>
            <person name="Kwong A."/>
            <person name="Tai V."/>
            <person name="Koval S.F."/>
            <person name="Razvi H."/>
            <person name="Bjazevic J."/>
            <person name="Burton J.P."/>
        </authorList>
    </citation>
    <scope>NUCLEOTIDE SEQUENCE</scope>
    <source>
        <strain evidence="2">HOxNP-1</strain>
    </source>
</reference>
<organism evidence="1">
    <name type="scientific">Oxalobacter aliiformigenes</name>
    <dbReference type="NCBI Taxonomy" id="2946593"/>
    <lineage>
        <taxon>Bacteria</taxon>
        <taxon>Pseudomonadati</taxon>
        <taxon>Pseudomonadota</taxon>
        <taxon>Betaproteobacteria</taxon>
        <taxon>Burkholderiales</taxon>
        <taxon>Oxalobacteraceae</taxon>
        <taxon>Oxalobacter</taxon>
    </lineage>
</organism>
<evidence type="ECO:0000313" key="1">
    <source>
        <dbReference type="EMBL" id="WAV90328.1"/>
    </source>
</evidence>
<sequence length="85" mass="9524">MTNQETFPLSKTLNVDHLALVVDARKVIGLVFDLAVEARRGLTPEECECLAAVNRLFDECAEACLEHLYSPKKQDHPPENTDPMD</sequence>
<dbReference type="AlphaFoldDB" id="A0A9E9NSE9"/>
<reference evidence="1" key="2">
    <citation type="journal article" date="2022" name="Front. Microbiol.">
        <title>New perspectives on an old grouping: The genomic and phenotypic variability of Oxalobacter formigenes and the implications for calcium oxalate stone prevention.</title>
        <authorList>
            <person name="Chmiel J.A."/>
            <person name="Carr C."/>
            <person name="Stuivenberg G.A."/>
            <person name="Venema R."/>
            <person name="Chanyi R.M."/>
            <person name="Al K.F."/>
            <person name="Giguere D."/>
            <person name="Say H."/>
            <person name="Akouris P.P."/>
            <person name="Dominguez Romero S.A."/>
            <person name="Kwong A."/>
            <person name="Tai V."/>
            <person name="Koval S.F."/>
            <person name="Razvi H."/>
            <person name="Bjazevic J."/>
            <person name="Burton J.P."/>
        </authorList>
    </citation>
    <scope>NUCLEOTIDE SEQUENCE</scope>
    <source>
        <strain evidence="1">OxK</strain>
    </source>
</reference>
<keyword evidence="3" id="KW-1185">Reference proteome</keyword>
<dbReference type="EMBL" id="CP098248">
    <property type="protein sequence ID" value="WAV97960.1"/>
    <property type="molecule type" value="Genomic_DNA"/>
</dbReference>
<dbReference type="EMBL" id="CP098251">
    <property type="protein sequence ID" value="WAV90328.1"/>
    <property type="molecule type" value="Genomic_DNA"/>
</dbReference>
<dbReference type="RefSeq" id="WP_269265556.1">
    <property type="nucleotide sequence ID" value="NZ_CP098247.1"/>
</dbReference>
<gene>
    <name evidence="2" type="ORF">NB645_04330</name>
    <name evidence="1" type="ORF">NB646_05490</name>
</gene>
<name>A0A9E9NSE9_9BURK</name>
<protein>
    <submittedName>
        <fullName evidence="1">Uncharacterized protein</fullName>
    </submittedName>
</protein>
<proteinExistence type="predicted"/>
<dbReference type="Proteomes" id="UP001164794">
    <property type="component" value="Chromosome"/>
</dbReference>